<dbReference type="Gene3D" id="1.10.3720.10">
    <property type="entry name" value="MetI-like"/>
    <property type="match status" value="1"/>
</dbReference>
<keyword evidence="3" id="KW-1003">Cell membrane</keyword>
<organism evidence="9 10">
    <name type="scientific">Albimonas donghaensis</name>
    <dbReference type="NCBI Taxonomy" id="356660"/>
    <lineage>
        <taxon>Bacteria</taxon>
        <taxon>Pseudomonadati</taxon>
        <taxon>Pseudomonadota</taxon>
        <taxon>Alphaproteobacteria</taxon>
        <taxon>Rhodobacterales</taxon>
        <taxon>Paracoccaceae</taxon>
        <taxon>Albimonas</taxon>
    </lineage>
</organism>
<evidence type="ECO:0000256" key="5">
    <source>
        <dbReference type="ARBA" id="ARBA00022989"/>
    </source>
</evidence>
<dbReference type="EMBL" id="FNMZ01000003">
    <property type="protein sequence ID" value="SDX17160.1"/>
    <property type="molecule type" value="Genomic_DNA"/>
</dbReference>
<dbReference type="STRING" id="356660.SAMN05444336_103523"/>
<evidence type="ECO:0000259" key="8">
    <source>
        <dbReference type="PROSITE" id="PS50928"/>
    </source>
</evidence>
<dbReference type="SUPFAM" id="SSF161098">
    <property type="entry name" value="MetI-like"/>
    <property type="match status" value="1"/>
</dbReference>
<dbReference type="InterPro" id="IPR035906">
    <property type="entry name" value="MetI-like_sf"/>
</dbReference>
<sequence length="271" mass="29302">MTAIDNSAALSRGSPAETVAKLSVESFKAPMVLASMVLFFGTWQFAVWALEVQSFILPTPSAIAAQAWVDVSTGFIWPHFTRTFTEVAFGFVISVTVATILGTIIALNRAAEILFYPYILIIQTVPKVAIAPLFVIWFGFGIESKVVTAAMIAFFPMLVNIIAGLKSADERRLLLMRAYRAGPMKTYLSVRVPSMLPYMFAGMETGIIFATLGAIVGEFIGASSGLGALIVQRQAAMDTAGVFSALIFLSTMGLVLNGAVRTLKARFVYWT</sequence>
<dbReference type="PANTHER" id="PTHR30151">
    <property type="entry name" value="ALKANE SULFONATE ABC TRANSPORTER-RELATED, MEMBRANE SUBUNIT"/>
    <property type="match status" value="1"/>
</dbReference>
<feature type="transmembrane region" description="Helical" evidence="7">
    <location>
        <begin position="31"/>
        <end position="50"/>
    </location>
</feature>
<feature type="transmembrane region" description="Helical" evidence="7">
    <location>
        <begin position="146"/>
        <end position="165"/>
    </location>
</feature>
<dbReference type="PANTHER" id="PTHR30151:SF20">
    <property type="entry name" value="ABC TRANSPORTER PERMEASE PROTEIN HI_0355-RELATED"/>
    <property type="match status" value="1"/>
</dbReference>
<dbReference type="InterPro" id="IPR000515">
    <property type="entry name" value="MetI-like"/>
</dbReference>
<dbReference type="AlphaFoldDB" id="A0A1H2ZIB3"/>
<evidence type="ECO:0000256" key="7">
    <source>
        <dbReference type="RuleBase" id="RU363032"/>
    </source>
</evidence>
<evidence type="ECO:0000313" key="10">
    <source>
        <dbReference type="Proteomes" id="UP000199118"/>
    </source>
</evidence>
<evidence type="ECO:0000256" key="3">
    <source>
        <dbReference type="ARBA" id="ARBA00022475"/>
    </source>
</evidence>
<accession>A0A1H2ZIB3</accession>
<comment type="similarity">
    <text evidence="7">Belongs to the binding-protein-dependent transport system permease family.</text>
</comment>
<feature type="transmembrane region" description="Helical" evidence="7">
    <location>
        <begin position="114"/>
        <end position="140"/>
    </location>
</feature>
<keyword evidence="2 7" id="KW-0813">Transport</keyword>
<evidence type="ECO:0000256" key="2">
    <source>
        <dbReference type="ARBA" id="ARBA00022448"/>
    </source>
</evidence>
<comment type="subcellular location">
    <subcellularLocation>
        <location evidence="1 7">Cell membrane</location>
        <topology evidence="1 7">Multi-pass membrane protein</topology>
    </subcellularLocation>
</comment>
<name>A0A1H2ZIB3_9RHOB</name>
<feature type="transmembrane region" description="Helical" evidence="7">
    <location>
        <begin position="242"/>
        <end position="260"/>
    </location>
</feature>
<keyword evidence="10" id="KW-1185">Reference proteome</keyword>
<evidence type="ECO:0000256" key="6">
    <source>
        <dbReference type="ARBA" id="ARBA00023136"/>
    </source>
</evidence>
<dbReference type="PROSITE" id="PS50928">
    <property type="entry name" value="ABC_TM1"/>
    <property type="match status" value="1"/>
</dbReference>
<dbReference type="OrthoDB" id="9786495at2"/>
<feature type="domain" description="ABC transmembrane type-1" evidence="8">
    <location>
        <begin position="80"/>
        <end position="264"/>
    </location>
</feature>
<keyword evidence="4 7" id="KW-0812">Transmembrane</keyword>
<feature type="transmembrane region" description="Helical" evidence="7">
    <location>
        <begin position="207"/>
        <end position="230"/>
    </location>
</feature>
<dbReference type="GO" id="GO:0055085">
    <property type="term" value="P:transmembrane transport"/>
    <property type="evidence" value="ECO:0007669"/>
    <property type="project" value="InterPro"/>
</dbReference>
<evidence type="ECO:0000256" key="1">
    <source>
        <dbReference type="ARBA" id="ARBA00004651"/>
    </source>
</evidence>
<dbReference type="RefSeq" id="WP_092682017.1">
    <property type="nucleotide sequence ID" value="NZ_FNMZ01000003.1"/>
</dbReference>
<reference evidence="9 10" key="1">
    <citation type="submission" date="2016-10" db="EMBL/GenBank/DDBJ databases">
        <authorList>
            <person name="de Groot N.N."/>
        </authorList>
    </citation>
    <scope>NUCLEOTIDE SEQUENCE [LARGE SCALE GENOMIC DNA]</scope>
    <source>
        <strain evidence="9 10">DSM 17890</strain>
    </source>
</reference>
<keyword evidence="6 7" id="KW-0472">Membrane</keyword>
<feature type="transmembrane region" description="Helical" evidence="7">
    <location>
        <begin position="87"/>
        <end position="107"/>
    </location>
</feature>
<gene>
    <name evidence="9" type="ORF">SAMN05444336_103523</name>
</gene>
<proteinExistence type="inferred from homology"/>
<dbReference type="GO" id="GO:0005886">
    <property type="term" value="C:plasma membrane"/>
    <property type="evidence" value="ECO:0007669"/>
    <property type="project" value="UniProtKB-SubCell"/>
</dbReference>
<dbReference type="CDD" id="cd06261">
    <property type="entry name" value="TM_PBP2"/>
    <property type="match status" value="1"/>
</dbReference>
<dbReference type="Pfam" id="PF00528">
    <property type="entry name" value="BPD_transp_1"/>
    <property type="match status" value="1"/>
</dbReference>
<dbReference type="Proteomes" id="UP000199118">
    <property type="component" value="Unassembled WGS sequence"/>
</dbReference>
<protein>
    <submittedName>
        <fullName evidence="9">NitT/TauT family transport system permease protein</fullName>
    </submittedName>
</protein>
<evidence type="ECO:0000256" key="4">
    <source>
        <dbReference type="ARBA" id="ARBA00022692"/>
    </source>
</evidence>
<keyword evidence="5 7" id="KW-1133">Transmembrane helix</keyword>
<evidence type="ECO:0000313" key="9">
    <source>
        <dbReference type="EMBL" id="SDX17160.1"/>
    </source>
</evidence>